<dbReference type="GeneID" id="17252237"/>
<dbReference type="KEGG" id="ehx:EMIHUDRAFT_465924"/>
<dbReference type="Proteomes" id="UP000013827">
    <property type="component" value="Unassembled WGS sequence"/>
</dbReference>
<reference evidence="2" key="1">
    <citation type="journal article" date="2013" name="Nature">
        <title>Pan genome of the phytoplankton Emiliania underpins its global distribution.</title>
        <authorList>
            <person name="Read B.A."/>
            <person name="Kegel J."/>
            <person name="Klute M.J."/>
            <person name="Kuo A."/>
            <person name="Lefebvre S.C."/>
            <person name="Maumus F."/>
            <person name="Mayer C."/>
            <person name="Miller J."/>
            <person name="Monier A."/>
            <person name="Salamov A."/>
            <person name="Young J."/>
            <person name="Aguilar M."/>
            <person name="Claverie J.M."/>
            <person name="Frickenhaus S."/>
            <person name="Gonzalez K."/>
            <person name="Herman E.K."/>
            <person name="Lin Y.C."/>
            <person name="Napier J."/>
            <person name="Ogata H."/>
            <person name="Sarno A.F."/>
            <person name="Shmutz J."/>
            <person name="Schroeder D."/>
            <person name="de Vargas C."/>
            <person name="Verret F."/>
            <person name="von Dassow P."/>
            <person name="Valentin K."/>
            <person name="Van de Peer Y."/>
            <person name="Wheeler G."/>
            <person name="Dacks J.B."/>
            <person name="Delwiche C.F."/>
            <person name="Dyhrman S.T."/>
            <person name="Glockner G."/>
            <person name="John U."/>
            <person name="Richards T."/>
            <person name="Worden A.Z."/>
            <person name="Zhang X."/>
            <person name="Grigoriev I.V."/>
            <person name="Allen A.E."/>
            <person name="Bidle K."/>
            <person name="Borodovsky M."/>
            <person name="Bowler C."/>
            <person name="Brownlee C."/>
            <person name="Cock J.M."/>
            <person name="Elias M."/>
            <person name="Gladyshev V.N."/>
            <person name="Groth M."/>
            <person name="Guda C."/>
            <person name="Hadaegh A."/>
            <person name="Iglesias-Rodriguez M.D."/>
            <person name="Jenkins J."/>
            <person name="Jones B.M."/>
            <person name="Lawson T."/>
            <person name="Leese F."/>
            <person name="Lindquist E."/>
            <person name="Lobanov A."/>
            <person name="Lomsadze A."/>
            <person name="Malik S.B."/>
            <person name="Marsh M.E."/>
            <person name="Mackinder L."/>
            <person name="Mock T."/>
            <person name="Mueller-Roeber B."/>
            <person name="Pagarete A."/>
            <person name="Parker M."/>
            <person name="Probert I."/>
            <person name="Quesneville H."/>
            <person name="Raines C."/>
            <person name="Rensing S.A."/>
            <person name="Riano-Pachon D.M."/>
            <person name="Richier S."/>
            <person name="Rokitta S."/>
            <person name="Shiraiwa Y."/>
            <person name="Soanes D.M."/>
            <person name="van der Giezen M."/>
            <person name="Wahlund T.M."/>
            <person name="Williams B."/>
            <person name="Wilson W."/>
            <person name="Wolfe G."/>
            <person name="Wurch L.L."/>
        </authorList>
    </citation>
    <scope>NUCLEOTIDE SEQUENCE</scope>
</reference>
<dbReference type="EnsemblProtists" id="EOD06132">
    <property type="protein sequence ID" value="EOD06132"/>
    <property type="gene ID" value="EMIHUDRAFT_465924"/>
</dbReference>
<reference evidence="1" key="2">
    <citation type="submission" date="2024-10" db="UniProtKB">
        <authorList>
            <consortium name="EnsemblProtists"/>
        </authorList>
    </citation>
    <scope>IDENTIFICATION</scope>
</reference>
<accession>A0A0D3I4E7</accession>
<evidence type="ECO:0000313" key="2">
    <source>
        <dbReference type="Proteomes" id="UP000013827"/>
    </source>
</evidence>
<name>A0A0D3I4E7_EMIH1</name>
<sequence length="222" mass="25055">MVYICLLHAGRFSEAIQPFASMTIKGLYEDAACIVPGNNEKYCPNDPQKSECYASTCVSGTDFCATEQVATFARQEKRDKKTNELSIKYEPTWHREKRQHTCCHYPETEAVWDSQWARIDLWDEDALGGNDYLGGLDLDLQNKADANFTFVVAEHEEDFSLKGNNITVEVATFWHKPMDFAVSHEWDASPKHWSSLGLSVRGALPPAAARTRRVDDASRASK</sequence>
<keyword evidence="2" id="KW-1185">Reference proteome</keyword>
<organism evidence="1 2">
    <name type="scientific">Emiliania huxleyi (strain CCMP1516)</name>
    <dbReference type="NCBI Taxonomy" id="280463"/>
    <lineage>
        <taxon>Eukaryota</taxon>
        <taxon>Haptista</taxon>
        <taxon>Haptophyta</taxon>
        <taxon>Prymnesiophyceae</taxon>
        <taxon>Isochrysidales</taxon>
        <taxon>Noelaerhabdaceae</taxon>
        <taxon>Emiliania</taxon>
    </lineage>
</organism>
<evidence type="ECO:0000313" key="1">
    <source>
        <dbReference type="EnsemblProtists" id="EOD06132"/>
    </source>
</evidence>
<protein>
    <submittedName>
        <fullName evidence="1">Uncharacterized protein</fullName>
    </submittedName>
</protein>
<dbReference type="RefSeq" id="XP_005758561.1">
    <property type="nucleotide sequence ID" value="XM_005758504.1"/>
</dbReference>
<proteinExistence type="predicted"/>
<dbReference type="PaxDb" id="2903-EOD06132"/>
<dbReference type="HOGENOM" id="CLU_1247377_0_0_1"/>
<dbReference type="AlphaFoldDB" id="A0A0D3I4E7"/>